<sequence length="155" mass="16995">MHFHGHVQFEESDMLHHRLELRILPAAAQPPPPPPPPHDDGGGSGAPTSNVDDDGWLFSAADTLEADDIFDVRLPRPTQVTHTGCRSGQSVNKDADDHLGLTTALHYAGASSVLFTLWKIDTEDGLKFSKAFYREFRREAGDGVKRRAATRRGGL</sequence>
<dbReference type="EMBL" id="JAJHUN010000010">
    <property type="protein sequence ID" value="KAJ4147406.1"/>
    <property type="molecule type" value="Genomic_DNA"/>
</dbReference>
<feature type="region of interest" description="Disordered" evidence="1">
    <location>
        <begin position="26"/>
        <end position="55"/>
    </location>
</feature>
<protein>
    <recommendedName>
        <fullName evidence="2">CHAT domain-containing protein</fullName>
    </recommendedName>
</protein>
<evidence type="ECO:0000256" key="1">
    <source>
        <dbReference type="SAM" id="MobiDB-lite"/>
    </source>
</evidence>
<dbReference type="RefSeq" id="XP_056050347.1">
    <property type="nucleotide sequence ID" value="XM_056193293.1"/>
</dbReference>
<evidence type="ECO:0000313" key="4">
    <source>
        <dbReference type="Proteomes" id="UP001144673"/>
    </source>
</evidence>
<dbReference type="AlphaFoldDB" id="A0A9W8Q8L1"/>
<feature type="domain" description="CHAT" evidence="2">
    <location>
        <begin position="2"/>
        <end position="143"/>
    </location>
</feature>
<keyword evidence="4" id="KW-1185">Reference proteome</keyword>
<evidence type="ECO:0000259" key="2">
    <source>
        <dbReference type="Pfam" id="PF12770"/>
    </source>
</evidence>
<proteinExistence type="predicted"/>
<accession>A0A9W8Q8L1</accession>
<dbReference type="Proteomes" id="UP001144673">
    <property type="component" value="Chromosome 3"/>
</dbReference>
<organism evidence="3 4">
    <name type="scientific">Akanthomyces muscarius</name>
    <name type="common">Entomopathogenic fungus</name>
    <name type="synonym">Lecanicillium muscarium</name>
    <dbReference type="NCBI Taxonomy" id="2231603"/>
    <lineage>
        <taxon>Eukaryota</taxon>
        <taxon>Fungi</taxon>
        <taxon>Dikarya</taxon>
        <taxon>Ascomycota</taxon>
        <taxon>Pezizomycotina</taxon>
        <taxon>Sordariomycetes</taxon>
        <taxon>Hypocreomycetidae</taxon>
        <taxon>Hypocreales</taxon>
        <taxon>Cordycipitaceae</taxon>
        <taxon>Akanthomyces</taxon>
    </lineage>
</organism>
<evidence type="ECO:0000313" key="3">
    <source>
        <dbReference type="EMBL" id="KAJ4147406.1"/>
    </source>
</evidence>
<dbReference type="Pfam" id="PF12770">
    <property type="entry name" value="CHAT"/>
    <property type="match status" value="1"/>
</dbReference>
<gene>
    <name evidence="3" type="ORF">LMH87_001927</name>
</gene>
<dbReference type="GeneID" id="80889086"/>
<reference evidence="3" key="1">
    <citation type="journal article" date="2023" name="Access Microbiol">
        <title>De-novo genome assembly for Akanthomyces muscarius, a biocontrol agent of insect agricultural pests.</title>
        <authorList>
            <person name="Erdos Z."/>
            <person name="Studholme D.J."/>
            <person name="Raymond B."/>
            <person name="Sharma M."/>
        </authorList>
    </citation>
    <scope>NUCLEOTIDE SEQUENCE</scope>
    <source>
        <strain evidence="3">Ve6</strain>
    </source>
</reference>
<comment type="caution">
    <text evidence="3">The sequence shown here is derived from an EMBL/GenBank/DDBJ whole genome shotgun (WGS) entry which is preliminary data.</text>
</comment>
<name>A0A9W8Q8L1_AKAMU</name>
<dbReference type="KEGG" id="amus:LMH87_001927"/>
<dbReference type="InterPro" id="IPR024983">
    <property type="entry name" value="CHAT_dom"/>
</dbReference>